<protein>
    <submittedName>
        <fullName evidence="2">NAD(P)-dependent oxidoreductase</fullName>
    </submittedName>
</protein>
<organism evidence="2 3">
    <name type="scientific">Rheinheimera tilapiae</name>
    <dbReference type="NCBI Taxonomy" id="875043"/>
    <lineage>
        <taxon>Bacteria</taxon>
        <taxon>Pseudomonadati</taxon>
        <taxon>Pseudomonadota</taxon>
        <taxon>Gammaproteobacteria</taxon>
        <taxon>Chromatiales</taxon>
        <taxon>Chromatiaceae</taxon>
        <taxon>Rheinheimera</taxon>
    </lineage>
</organism>
<dbReference type="RefSeq" id="WP_377246182.1">
    <property type="nucleotide sequence ID" value="NZ_JBHLXP010000004.1"/>
</dbReference>
<evidence type="ECO:0000313" key="2">
    <source>
        <dbReference type="EMBL" id="MFC0049743.1"/>
    </source>
</evidence>
<accession>A0ABV6BFU7</accession>
<dbReference type="PANTHER" id="PTHR43355">
    <property type="entry name" value="FLAVIN REDUCTASE (NADPH)"/>
    <property type="match status" value="1"/>
</dbReference>
<name>A0ABV6BFU7_9GAMM</name>
<evidence type="ECO:0000259" key="1">
    <source>
        <dbReference type="Pfam" id="PF13460"/>
    </source>
</evidence>
<dbReference type="InterPro" id="IPR036291">
    <property type="entry name" value="NAD(P)-bd_dom_sf"/>
</dbReference>
<dbReference type="Gene3D" id="3.40.50.720">
    <property type="entry name" value="NAD(P)-binding Rossmann-like Domain"/>
    <property type="match status" value="1"/>
</dbReference>
<dbReference type="InterPro" id="IPR016040">
    <property type="entry name" value="NAD(P)-bd_dom"/>
</dbReference>
<reference evidence="2 3" key="1">
    <citation type="submission" date="2024-09" db="EMBL/GenBank/DDBJ databases">
        <authorList>
            <person name="Sun Q."/>
            <person name="Mori K."/>
        </authorList>
    </citation>
    <scope>NUCLEOTIDE SEQUENCE [LARGE SCALE GENOMIC DNA]</scope>
    <source>
        <strain evidence="2 3">KCTC 23315</strain>
    </source>
</reference>
<gene>
    <name evidence="2" type="ORF">ACFFJP_15700</name>
</gene>
<feature type="domain" description="NAD(P)-binding" evidence="1">
    <location>
        <begin position="7"/>
        <end position="202"/>
    </location>
</feature>
<evidence type="ECO:0000313" key="3">
    <source>
        <dbReference type="Proteomes" id="UP001589813"/>
    </source>
</evidence>
<dbReference type="PANTHER" id="PTHR43355:SF2">
    <property type="entry name" value="FLAVIN REDUCTASE (NADPH)"/>
    <property type="match status" value="1"/>
</dbReference>
<dbReference type="Proteomes" id="UP001589813">
    <property type="component" value="Unassembled WGS sequence"/>
</dbReference>
<dbReference type="SUPFAM" id="SSF51735">
    <property type="entry name" value="NAD(P)-binding Rossmann-fold domains"/>
    <property type="match status" value="1"/>
</dbReference>
<dbReference type="InterPro" id="IPR051606">
    <property type="entry name" value="Polyketide_Oxido-like"/>
</dbReference>
<dbReference type="EMBL" id="JBHLXP010000004">
    <property type="protein sequence ID" value="MFC0049743.1"/>
    <property type="molecule type" value="Genomic_DNA"/>
</dbReference>
<dbReference type="Pfam" id="PF13460">
    <property type="entry name" value="NAD_binding_10"/>
    <property type="match status" value="1"/>
</dbReference>
<sequence length="217" mass="23171">MQIVIIGASGFIGSALTAEALQRGHQVRALVRDTSKLAVLQQQYPQQLQVVSVDVLDSRALLPWLQQQPLVISAFSGHSDADVSGYYQRGFASILQAVKQSAVERFLLVGGAASLQLPDGSKLLDSPNFPAAYRGTAEGAYAALQQLRSETGLAWSYLSPAAEIFPGAASGQFRLGGDMLLTDAEGRSRISTGDYAVAMLNEAEQPVHTGQRFSIAY</sequence>
<comment type="caution">
    <text evidence="2">The sequence shown here is derived from an EMBL/GenBank/DDBJ whole genome shotgun (WGS) entry which is preliminary data.</text>
</comment>
<keyword evidence="3" id="KW-1185">Reference proteome</keyword>
<proteinExistence type="predicted"/>